<feature type="transmembrane region" description="Helical" evidence="1">
    <location>
        <begin position="60"/>
        <end position="76"/>
    </location>
</feature>
<organism evidence="3 4">
    <name type="scientific">Roseivirga spongicola</name>
    <dbReference type="NCBI Taxonomy" id="333140"/>
    <lineage>
        <taxon>Bacteria</taxon>
        <taxon>Pseudomonadati</taxon>
        <taxon>Bacteroidota</taxon>
        <taxon>Cytophagia</taxon>
        <taxon>Cytophagales</taxon>
        <taxon>Roseivirgaceae</taxon>
        <taxon>Roseivirga</taxon>
    </lineage>
</organism>
<keyword evidence="1" id="KW-0812">Transmembrane</keyword>
<dbReference type="NCBIfam" id="NF047864">
    <property type="entry name" value="CBU_0592_membra"/>
    <property type="match status" value="1"/>
</dbReference>
<reference evidence="3 4" key="1">
    <citation type="submission" date="2016-01" db="EMBL/GenBank/DDBJ databases">
        <title>Genome sequencing of Roseivirga spongicola UST030701-084.</title>
        <authorList>
            <person name="Selvaratnam C."/>
            <person name="Thevarajoo S."/>
            <person name="Goh K.M."/>
            <person name="Ee R."/>
            <person name="Chan K.-G."/>
            <person name="Chong C.S."/>
        </authorList>
    </citation>
    <scope>NUCLEOTIDE SEQUENCE [LARGE SCALE GENOMIC DNA]</scope>
    <source>
        <strain evidence="3 4">UST030701-084</strain>
    </source>
</reference>
<feature type="transmembrane region" description="Helical" evidence="1">
    <location>
        <begin position="6"/>
        <end position="25"/>
    </location>
</feature>
<feature type="domain" description="CBU-0592-like" evidence="2">
    <location>
        <begin position="8"/>
        <end position="78"/>
    </location>
</feature>
<accession>A0A150X5B6</accession>
<dbReference type="InterPro" id="IPR058058">
    <property type="entry name" value="CBU_0592-like"/>
</dbReference>
<feature type="transmembrane region" description="Helical" evidence="1">
    <location>
        <begin position="37"/>
        <end position="54"/>
    </location>
</feature>
<name>A0A150X5B6_9BACT</name>
<keyword evidence="1" id="KW-0472">Membrane</keyword>
<keyword evidence="1" id="KW-1133">Transmembrane helix</keyword>
<evidence type="ECO:0000256" key="1">
    <source>
        <dbReference type="SAM" id="Phobius"/>
    </source>
</evidence>
<dbReference type="AlphaFoldDB" id="A0A150X5B6"/>
<dbReference type="EMBL" id="LRPC01000028">
    <property type="protein sequence ID" value="KYG73915.1"/>
    <property type="molecule type" value="Genomic_DNA"/>
</dbReference>
<keyword evidence="4" id="KW-1185">Reference proteome</keyword>
<evidence type="ECO:0000313" key="3">
    <source>
        <dbReference type="EMBL" id="KYG73915.1"/>
    </source>
</evidence>
<dbReference type="Proteomes" id="UP000075606">
    <property type="component" value="Unassembled WGS sequence"/>
</dbReference>
<evidence type="ECO:0000259" key="2">
    <source>
        <dbReference type="Pfam" id="PF26604"/>
    </source>
</evidence>
<protein>
    <recommendedName>
        <fullName evidence="2">CBU-0592-like domain-containing protein</fullName>
    </recommendedName>
</protein>
<dbReference type="OrthoDB" id="7063597at2"/>
<evidence type="ECO:0000313" key="4">
    <source>
        <dbReference type="Proteomes" id="UP000075606"/>
    </source>
</evidence>
<proteinExistence type="predicted"/>
<gene>
    <name evidence="3" type="ORF">AWW68_14700</name>
</gene>
<dbReference type="STRING" id="333140.AWW68_14700"/>
<sequence>MWQEVAVQGIGWLGTILFIIAYIQLNRGVWTVKDPKYHVYNILGSIFLVANTLWDYSYAATMANLFWGVIAVYGFLKFKKEAKAD</sequence>
<comment type="caution">
    <text evidence="3">The sequence shown here is derived from an EMBL/GenBank/DDBJ whole genome shotgun (WGS) entry which is preliminary data.</text>
</comment>
<dbReference type="Pfam" id="PF26604">
    <property type="entry name" value="CBU_0592"/>
    <property type="match status" value="1"/>
</dbReference>
<dbReference type="RefSeq" id="WP_068222983.1">
    <property type="nucleotide sequence ID" value="NZ_CP139724.1"/>
</dbReference>